<dbReference type="PROSITE" id="PS50222">
    <property type="entry name" value="EF_HAND_2"/>
    <property type="match status" value="4"/>
</dbReference>
<feature type="domain" description="EF-hand" evidence="3">
    <location>
        <begin position="8"/>
        <end position="43"/>
    </location>
</feature>
<feature type="domain" description="EF-hand" evidence="3">
    <location>
        <begin position="82"/>
        <end position="117"/>
    </location>
</feature>
<dbReference type="GO" id="GO:0005509">
    <property type="term" value="F:calcium ion binding"/>
    <property type="evidence" value="ECO:0007669"/>
    <property type="project" value="InterPro"/>
</dbReference>
<evidence type="ECO:0000256" key="2">
    <source>
        <dbReference type="ARBA" id="ARBA00022837"/>
    </source>
</evidence>
<accession>A0A8B8E4U5</accession>
<feature type="domain" description="EF-hand" evidence="3">
    <location>
        <begin position="44"/>
        <end position="79"/>
    </location>
</feature>
<dbReference type="PROSITE" id="PS00018">
    <property type="entry name" value="EF_HAND_1"/>
    <property type="match status" value="4"/>
</dbReference>
<dbReference type="AlphaFoldDB" id="A0A8B8E4U5"/>
<dbReference type="GeneID" id="111131476"/>
<evidence type="ECO:0000313" key="4">
    <source>
        <dbReference type="Proteomes" id="UP000694844"/>
    </source>
</evidence>
<sequence length="157" mass="17853">MTNKFTSEQVEEYREAFNLFDKDGDGSITTSELGVVMRSLGQEPTVRELENMIKEIDEDGNGAIDFDEFLHMMAKKHAECYDPEEELKEAFQVFDKDGNGYISKEELHQVMNNLGEKLTDEEIADMIKEADADGDGQVNYREFVSMMEKPSTASNNT</sequence>
<evidence type="ECO:0000313" key="5">
    <source>
        <dbReference type="RefSeq" id="XP_022334729.1"/>
    </source>
</evidence>
<evidence type="ECO:0000259" key="3">
    <source>
        <dbReference type="PROSITE" id="PS50222"/>
    </source>
</evidence>
<dbReference type="CDD" id="cd00051">
    <property type="entry name" value="EFh"/>
    <property type="match status" value="2"/>
</dbReference>
<dbReference type="FunFam" id="1.10.238.10:FF:000178">
    <property type="entry name" value="Calmodulin-2 A"/>
    <property type="match status" value="1"/>
</dbReference>
<dbReference type="Proteomes" id="UP000694844">
    <property type="component" value="Chromosome 4"/>
</dbReference>
<protein>
    <submittedName>
        <fullName evidence="5">Calmodulin-A-like</fullName>
    </submittedName>
</protein>
<gene>
    <name evidence="5" type="primary">LOC111131476</name>
</gene>
<dbReference type="PRINTS" id="PR00450">
    <property type="entry name" value="RECOVERIN"/>
</dbReference>
<keyword evidence="1" id="KW-0677">Repeat</keyword>
<organism evidence="4 5">
    <name type="scientific">Crassostrea virginica</name>
    <name type="common">Eastern oyster</name>
    <dbReference type="NCBI Taxonomy" id="6565"/>
    <lineage>
        <taxon>Eukaryota</taxon>
        <taxon>Metazoa</taxon>
        <taxon>Spiralia</taxon>
        <taxon>Lophotrochozoa</taxon>
        <taxon>Mollusca</taxon>
        <taxon>Bivalvia</taxon>
        <taxon>Autobranchia</taxon>
        <taxon>Pteriomorphia</taxon>
        <taxon>Ostreida</taxon>
        <taxon>Ostreoidea</taxon>
        <taxon>Ostreidae</taxon>
        <taxon>Crassostrea</taxon>
    </lineage>
</organism>
<dbReference type="Pfam" id="PF13499">
    <property type="entry name" value="EF-hand_7"/>
    <property type="match status" value="2"/>
</dbReference>
<dbReference type="InterPro" id="IPR002048">
    <property type="entry name" value="EF_hand_dom"/>
</dbReference>
<evidence type="ECO:0000256" key="1">
    <source>
        <dbReference type="ARBA" id="ARBA00022737"/>
    </source>
</evidence>
<name>A0A8B8E4U5_CRAVI</name>
<dbReference type="KEGG" id="cvn:111131476"/>
<dbReference type="InterPro" id="IPR018247">
    <property type="entry name" value="EF_Hand_1_Ca_BS"/>
</dbReference>
<proteinExistence type="predicted"/>
<dbReference type="GO" id="GO:0016460">
    <property type="term" value="C:myosin II complex"/>
    <property type="evidence" value="ECO:0007669"/>
    <property type="project" value="TreeGrafter"/>
</dbReference>
<dbReference type="Gene3D" id="1.10.238.10">
    <property type="entry name" value="EF-hand"/>
    <property type="match status" value="3"/>
</dbReference>
<dbReference type="PANTHER" id="PTHR23048:SF0">
    <property type="entry name" value="CALMODULIN LIKE 3"/>
    <property type="match status" value="1"/>
</dbReference>
<dbReference type="OrthoDB" id="26525at2759"/>
<dbReference type="InterPro" id="IPR011992">
    <property type="entry name" value="EF-hand-dom_pair"/>
</dbReference>
<dbReference type="PANTHER" id="PTHR23048">
    <property type="entry name" value="MYOSIN LIGHT CHAIN 1, 3"/>
    <property type="match status" value="1"/>
</dbReference>
<dbReference type="RefSeq" id="XP_022334729.1">
    <property type="nucleotide sequence ID" value="XM_022479021.1"/>
</dbReference>
<dbReference type="InterPro" id="IPR050230">
    <property type="entry name" value="CALM/Myosin/TropC-like"/>
</dbReference>
<keyword evidence="4" id="KW-1185">Reference proteome</keyword>
<dbReference type="SMART" id="SM00054">
    <property type="entry name" value="EFh"/>
    <property type="match status" value="4"/>
</dbReference>
<dbReference type="SUPFAM" id="SSF47473">
    <property type="entry name" value="EF-hand"/>
    <property type="match status" value="1"/>
</dbReference>
<keyword evidence="2" id="KW-0106">Calcium</keyword>
<reference evidence="5" key="1">
    <citation type="submission" date="2025-08" db="UniProtKB">
        <authorList>
            <consortium name="RefSeq"/>
        </authorList>
    </citation>
    <scope>IDENTIFICATION</scope>
    <source>
        <tissue evidence="5">Whole sample</tissue>
    </source>
</reference>
<feature type="domain" description="EF-hand" evidence="3">
    <location>
        <begin position="118"/>
        <end position="153"/>
    </location>
</feature>